<organism evidence="1 2">
    <name type="scientific">Rotaria socialis</name>
    <dbReference type="NCBI Taxonomy" id="392032"/>
    <lineage>
        <taxon>Eukaryota</taxon>
        <taxon>Metazoa</taxon>
        <taxon>Spiralia</taxon>
        <taxon>Gnathifera</taxon>
        <taxon>Rotifera</taxon>
        <taxon>Eurotatoria</taxon>
        <taxon>Bdelloidea</taxon>
        <taxon>Philodinida</taxon>
        <taxon>Philodinidae</taxon>
        <taxon>Rotaria</taxon>
    </lineage>
</organism>
<dbReference type="Gene3D" id="1.25.10.10">
    <property type="entry name" value="Leucine-rich Repeat Variant"/>
    <property type="match status" value="1"/>
</dbReference>
<dbReference type="Proteomes" id="UP000663833">
    <property type="component" value="Unassembled WGS sequence"/>
</dbReference>
<sequence>MGEKAATNQVTDGLVVALGDQNGCVRMNACSALGAMGEKAATRQVIDPLVVALGGLAEGIP</sequence>
<name>A0A818B0F7_9BILA</name>
<evidence type="ECO:0000313" key="1">
    <source>
        <dbReference type="EMBL" id="CAF3411274.1"/>
    </source>
</evidence>
<evidence type="ECO:0000313" key="2">
    <source>
        <dbReference type="Proteomes" id="UP000663833"/>
    </source>
</evidence>
<protein>
    <recommendedName>
        <fullName evidence="3">HEAT repeat domain-containing protein</fullName>
    </recommendedName>
</protein>
<proteinExistence type="predicted"/>
<dbReference type="InterPro" id="IPR011989">
    <property type="entry name" value="ARM-like"/>
</dbReference>
<accession>A0A818B0F7</accession>
<gene>
    <name evidence="1" type="ORF">LUA448_LOCUS18526</name>
</gene>
<reference evidence="1" key="1">
    <citation type="submission" date="2021-02" db="EMBL/GenBank/DDBJ databases">
        <authorList>
            <person name="Nowell W R."/>
        </authorList>
    </citation>
    <scope>NUCLEOTIDE SEQUENCE</scope>
</reference>
<evidence type="ECO:0008006" key="3">
    <source>
        <dbReference type="Google" id="ProtNLM"/>
    </source>
</evidence>
<dbReference type="EMBL" id="CAJNYD010002327">
    <property type="protein sequence ID" value="CAF3411274.1"/>
    <property type="molecule type" value="Genomic_DNA"/>
</dbReference>
<feature type="non-terminal residue" evidence="1">
    <location>
        <position position="61"/>
    </location>
</feature>
<dbReference type="AlphaFoldDB" id="A0A818B0F7"/>
<comment type="caution">
    <text evidence="1">The sequence shown here is derived from an EMBL/GenBank/DDBJ whole genome shotgun (WGS) entry which is preliminary data.</text>
</comment>